<dbReference type="EMBL" id="CADCXV010000761">
    <property type="protein sequence ID" value="CAB0034885.1"/>
    <property type="molecule type" value="Genomic_DNA"/>
</dbReference>
<sequence length="565" mass="65667">MNSCRSELETSRTSHEHSQHYRYSPQRFYNLPRSRVSCFGSRSGLWNYVGATDRGAEARDCRCSVGTLSSVCTEHRELGSRAERASAREKARVPRTGRSTSARWKSPRRQKRSDAFLEDSSIQECELYGSNNYYTHAHTALTIIEPYFSARTFSRVQGSERVLQAGRRSRELLLDTQIEIFSRLQDLLEDHITTKQLPCISTRVCYQVVRPSHKYRYAVRRVDDDDDDDDEEEDEEDERRTRRRSEERRAREARAAAPQYTAQTQAHTDEASRWPSCEQFFCFEKNCDSMATIGKIDEEVIFCGCENHNHDSTHELQYETLKNEGAWSCTRNTRKSFPMTEEELRGPLRVPNIPADFFEFYRLLDTMRTRYYALQQQQQPLQQQHQQPLQPQQQQLQQQQIHHQQQQQQQQQQKQQQQQQQTSQLHPPSPYAPPLYPTYHLPSAVQDSYACHRVGRSSKGRQLVPSSRIRTKINSKIATILQITHIRPTVDPTPQKLCRKIPGSDRITISRSPRRGLTKLAIDGAQHSHDEVRSENHTHKRAPDAGAKAQLERMMAPEARTTLTR</sequence>
<dbReference type="Proteomes" id="UP000479190">
    <property type="component" value="Unassembled WGS sequence"/>
</dbReference>
<evidence type="ECO:0000256" key="1">
    <source>
        <dbReference type="SAM" id="MobiDB-lite"/>
    </source>
</evidence>
<feature type="compositionally biased region" description="Basic and acidic residues" evidence="1">
    <location>
        <begin position="1"/>
        <end position="19"/>
    </location>
</feature>
<dbReference type="SUPFAM" id="SSF81995">
    <property type="entry name" value="beta-sandwich domain of Sec23/24"/>
    <property type="match status" value="1"/>
</dbReference>
<feature type="region of interest" description="Disordered" evidence="1">
    <location>
        <begin position="221"/>
        <end position="270"/>
    </location>
</feature>
<proteinExistence type="predicted"/>
<feature type="compositionally biased region" description="Acidic residues" evidence="1">
    <location>
        <begin position="224"/>
        <end position="237"/>
    </location>
</feature>
<dbReference type="AlphaFoldDB" id="A0A6H5IBZ5"/>
<feature type="compositionally biased region" description="Low complexity" evidence="1">
    <location>
        <begin position="382"/>
        <end position="421"/>
    </location>
</feature>
<evidence type="ECO:0000313" key="3">
    <source>
        <dbReference type="Proteomes" id="UP000479190"/>
    </source>
</evidence>
<feature type="compositionally biased region" description="Pro residues" evidence="1">
    <location>
        <begin position="427"/>
        <end position="436"/>
    </location>
</feature>
<feature type="region of interest" description="Disordered" evidence="1">
    <location>
        <begin position="382"/>
        <end position="439"/>
    </location>
</feature>
<dbReference type="PANTHER" id="PTHR23107">
    <property type="entry name" value="SYNOVIAL SARCOMA ASSOCIATED SS18 PROTEIN"/>
    <property type="match status" value="1"/>
</dbReference>
<keyword evidence="3" id="KW-1185">Reference proteome</keyword>
<reference evidence="2 3" key="1">
    <citation type="submission" date="2020-02" db="EMBL/GenBank/DDBJ databases">
        <authorList>
            <person name="Ferguson B K."/>
        </authorList>
    </citation>
    <scope>NUCLEOTIDE SEQUENCE [LARGE SCALE GENOMIC DNA]</scope>
</reference>
<protein>
    <submittedName>
        <fullName evidence="2">Uncharacterized protein</fullName>
    </submittedName>
</protein>
<feature type="compositionally biased region" description="Basic and acidic residues" evidence="1">
    <location>
        <begin position="79"/>
        <end position="92"/>
    </location>
</feature>
<accession>A0A6H5IBZ5</accession>
<feature type="region of interest" description="Disordered" evidence="1">
    <location>
        <begin position="79"/>
        <end position="112"/>
    </location>
</feature>
<gene>
    <name evidence="2" type="ORF">TBRA_LOCUS6783</name>
</gene>
<feature type="compositionally biased region" description="Basic and acidic residues" evidence="1">
    <location>
        <begin position="526"/>
        <end position="543"/>
    </location>
</feature>
<feature type="region of interest" description="Disordered" evidence="1">
    <location>
        <begin position="1"/>
        <end position="21"/>
    </location>
</feature>
<evidence type="ECO:0000313" key="2">
    <source>
        <dbReference type="EMBL" id="CAB0034885.1"/>
    </source>
</evidence>
<feature type="region of interest" description="Disordered" evidence="1">
    <location>
        <begin position="525"/>
        <end position="565"/>
    </location>
</feature>
<organism evidence="2 3">
    <name type="scientific">Trichogramma brassicae</name>
    <dbReference type="NCBI Taxonomy" id="86971"/>
    <lineage>
        <taxon>Eukaryota</taxon>
        <taxon>Metazoa</taxon>
        <taxon>Ecdysozoa</taxon>
        <taxon>Arthropoda</taxon>
        <taxon>Hexapoda</taxon>
        <taxon>Insecta</taxon>
        <taxon>Pterygota</taxon>
        <taxon>Neoptera</taxon>
        <taxon>Endopterygota</taxon>
        <taxon>Hymenoptera</taxon>
        <taxon>Apocrita</taxon>
        <taxon>Proctotrupomorpha</taxon>
        <taxon>Chalcidoidea</taxon>
        <taxon>Trichogrammatidae</taxon>
        <taxon>Trichogramma</taxon>
    </lineage>
</organism>
<name>A0A6H5IBZ5_9HYME</name>
<feature type="compositionally biased region" description="Basic and acidic residues" evidence="1">
    <location>
        <begin position="238"/>
        <end position="254"/>
    </location>
</feature>